<evidence type="ECO:0000313" key="2">
    <source>
        <dbReference type="EMBL" id="GFZ81089.1"/>
    </source>
</evidence>
<evidence type="ECO:0000313" key="1">
    <source>
        <dbReference type="EMBL" id="GAY20740.1"/>
    </source>
</evidence>
<dbReference type="EMBL" id="BEWI01000031">
    <property type="protein sequence ID" value="GAY20740.1"/>
    <property type="molecule type" value="Genomic_DNA"/>
</dbReference>
<dbReference type="Proteomes" id="UP000628109">
    <property type="component" value="Unassembled WGS sequence"/>
</dbReference>
<dbReference type="EMBL" id="CP060035">
    <property type="protein sequence ID" value="QOT70264.1"/>
    <property type="molecule type" value="Genomic_DNA"/>
</dbReference>
<gene>
    <name evidence="2" type="ORF">GCM10019071_07480</name>
    <name evidence="3" type="ORF">H5V43_08740</name>
    <name evidence="1" type="ORF">SFOMI_1270</name>
</gene>
<reference evidence="2" key="9">
    <citation type="submission" date="2024-05" db="EMBL/GenBank/DDBJ databases">
        <authorList>
            <person name="Sun Q."/>
            <person name="Sedlacek I."/>
        </authorList>
    </citation>
    <scope>NUCLEOTIDE SEQUENCE</scope>
    <source>
        <strain evidence="2">CCM 7327</strain>
    </source>
</reference>
<proteinExistence type="predicted"/>
<reference evidence="1 4" key="1">
    <citation type="journal article" date="2013" name="Biodegradation">
        <title>Occurrence of 4-tert-butylphenol (4-t-BP) biodegradation in an aquatic sample caused by the presence of Spirodela polyrrhiza and isolation of a 4-t-BP-utilizing bacterium.</title>
        <authorList>
            <person name="Ogata Y."/>
            <person name="Toyama T."/>
            <person name="Yu N."/>
            <person name="Wang X."/>
            <person name="Sei K."/>
            <person name="Ike M."/>
        </authorList>
    </citation>
    <scope>NUCLEOTIDE SEQUENCE [LARGE SCALE GENOMIC DNA]</scope>
    <source>
        <strain evidence="1 4">OMI</strain>
    </source>
</reference>
<dbReference type="Proteomes" id="UP000221538">
    <property type="component" value="Unassembled WGS sequence"/>
</dbReference>
<evidence type="ECO:0000313" key="4">
    <source>
        <dbReference type="Proteomes" id="UP000221538"/>
    </source>
</evidence>
<evidence type="ECO:0000313" key="5">
    <source>
        <dbReference type="Proteomes" id="UP000593663"/>
    </source>
</evidence>
<evidence type="ECO:0000313" key="3">
    <source>
        <dbReference type="EMBL" id="QOT70264.1"/>
    </source>
</evidence>
<reference evidence="3" key="8">
    <citation type="journal article" date="2021" name="Microbiol. Resour. Announc.">
        <title>Complete Genome Sequence of Sphingobium barthaii KK22, a High-Molecular-Weight Polycyclic Aromatic Hydrocarbon-Degrading Soil Bacterium.</title>
        <authorList>
            <person name="Mori J.F."/>
            <person name="Kanaly R.A."/>
        </authorList>
    </citation>
    <scope>NUCLEOTIDE SEQUENCE</scope>
    <source>
        <strain evidence="3">KK22</strain>
    </source>
</reference>
<organism evidence="1 4">
    <name type="scientific">Sphingobium fuliginis (strain ATCC 27551)</name>
    <dbReference type="NCBI Taxonomy" id="336203"/>
    <lineage>
        <taxon>Bacteria</taxon>
        <taxon>Pseudomonadati</taxon>
        <taxon>Pseudomonadota</taxon>
        <taxon>Alphaproteobacteria</taxon>
        <taxon>Sphingomonadales</taxon>
        <taxon>Sphingomonadaceae</taxon>
        <taxon>Sphingobium</taxon>
    </lineage>
</organism>
<dbReference type="EMBL" id="BMDU01000001">
    <property type="protein sequence ID" value="GFZ81089.1"/>
    <property type="molecule type" value="Genomic_DNA"/>
</dbReference>
<protein>
    <submittedName>
        <fullName evidence="1">Uncharacterized protein</fullName>
    </submittedName>
</protein>
<dbReference type="RefSeq" id="WP_025547548.1">
    <property type="nucleotide sequence ID" value="NZ_BATN01000012.1"/>
</dbReference>
<reference evidence="2" key="3">
    <citation type="journal article" date="2014" name="Int. J. Syst. Evol. Microbiol.">
        <title>Complete genome of a new Firmicutes species belonging to the dominant human colonic microbiota ('Ruminococcus bicirculans') reveals two chromosomes and a selective capacity to utilize plant glucans.</title>
        <authorList>
            <consortium name="NISC Comparative Sequencing Program"/>
            <person name="Wegmann U."/>
            <person name="Louis P."/>
            <person name="Goesmann A."/>
            <person name="Henrissat B."/>
            <person name="Duncan S.H."/>
            <person name="Flint H.J."/>
        </authorList>
    </citation>
    <scope>NUCLEOTIDE SEQUENCE</scope>
    <source>
        <strain evidence="2">CCM 7327</strain>
    </source>
</reference>
<keyword evidence="6" id="KW-1185">Reference proteome</keyword>
<reference evidence="1" key="5">
    <citation type="submission" date="2017-10" db="EMBL/GenBank/DDBJ databases">
        <authorList>
            <person name="Banno H."/>
            <person name="Chua N.-H."/>
        </authorList>
    </citation>
    <scope>NUCLEOTIDE SEQUENCE</scope>
    <source>
        <strain evidence="1">OMI</strain>
    </source>
</reference>
<name>A0A292ZCY8_SPHSA</name>
<dbReference type="Proteomes" id="UP000593663">
    <property type="component" value="Chromosome 1"/>
</dbReference>
<reference evidence="5" key="7">
    <citation type="submission" date="2020-08" db="EMBL/GenBank/DDBJ databases">
        <title>Complete genome sequence of Sphingobium barthaii strain KK22, a high-molecular-weight polycyclic aromatic hydrocarbon-degrading soil bacterium.</title>
        <authorList>
            <person name="Mori J.F."/>
            <person name="Kanaly R.A."/>
        </authorList>
    </citation>
    <scope>NUCLEOTIDE SEQUENCE [LARGE SCALE GENOMIC DNA]</scope>
    <source>
        <strain evidence="5">KK22</strain>
    </source>
</reference>
<dbReference type="AlphaFoldDB" id="A0A292ZCY8"/>
<sequence length="80" mass="8992">MSRVVNVRATPDSIKTMCTKHAFRISALEELVSGGARVVLLDPRDADAFRVLMKDRLIEGSVTRSASHMARQWTPPARWK</sequence>
<accession>A0A292ZCY8</accession>
<reference evidence="6" key="6">
    <citation type="journal article" date="2019" name="Int. J. Syst. Evol. Microbiol.">
        <title>The Global Catalogue of Microorganisms (GCM) 10K type strain sequencing project: providing services to taxonomists for standard genome sequencing and annotation.</title>
        <authorList>
            <consortium name="The Broad Institute Genomics Platform"/>
            <consortium name="The Broad Institute Genome Sequencing Center for Infectious Disease"/>
            <person name="Wu L."/>
            <person name="Ma J."/>
        </authorList>
    </citation>
    <scope>NUCLEOTIDE SEQUENCE [LARGE SCALE GENOMIC DNA]</scope>
    <source>
        <strain evidence="6">CCM 7327</strain>
    </source>
</reference>
<evidence type="ECO:0000313" key="6">
    <source>
        <dbReference type="Proteomes" id="UP000628109"/>
    </source>
</evidence>
<reference evidence="1" key="4">
    <citation type="submission" date="2017-10" db="EMBL/GenBank/DDBJ databases">
        <title>Bioaugmenting a lab-scale membrane bioreactor with Sphingobium fuliginis OMI to degrade 4-tert-butylphenol.</title>
        <authorList>
            <person name="Takada K."/>
            <person name="Shiba T."/>
            <person name="Soda S."/>
            <person name="Inoue D."/>
            <person name="Miyake M."/>
            <person name="Eguchi M."/>
            <person name="Ike M."/>
        </authorList>
    </citation>
    <scope>NUCLEOTIDE SEQUENCE</scope>
    <source>
        <strain evidence="1">OMI</strain>
    </source>
</reference>
<reference evidence="1 4" key="2">
    <citation type="journal article" date="2013" name="Environ. Sci. Technol.">
        <title>The 4-tert-butylphenol-utilizing bacterium Sphingobium fuliginis OMI can degrade bisphenols via phenolic ring hydroxylation and meta-cleavage pathway.</title>
        <authorList>
            <person name="Ogata Y."/>
            <person name="Goda S."/>
            <person name="Toyama T."/>
            <person name="Sei K."/>
            <person name="Ike M."/>
        </authorList>
    </citation>
    <scope>NUCLEOTIDE SEQUENCE [LARGE SCALE GENOMIC DNA]</scope>
    <source>
        <strain evidence="1 4">OMI</strain>
    </source>
</reference>
<dbReference type="KEGG" id="sbar:H5V43_08740"/>